<keyword evidence="3" id="KW-1185">Reference proteome</keyword>
<comment type="caution">
    <text evidence="2">The sequence shown here is derived from an EMBL/GenBank/DDBJ whole genome shotgun (WGS) entry which is preliminary data.</text>
</comment>
<dbReference type="AlphaFoldDB" id="A0A918BJF3"/>
<reference evidence="2" key="1">
    <citation type="journal article" date="2014" name="Int. J. Syst. Evol. Microbiol.">
        <title>Complete genome sequence of Corynebacterium casei LMG S-19264T (=DSM 44701T), isolated from a smear-ripened cheese.</title>
        <authorList>
            <consortium name="US DOE Joint Genome Institute (JGI-PGF)"/>
            <person name="Walter F."/>
            <person name="Albersmeier A."/>
            <person name="Kalinowski J."/>
            <person name="Ruckert C."/>
        </authorList>
    </citation>
    <scope>NUCLEOTIDE SEQUENCE</scope>
    <source>
        <strain evidence="2">JCM 3131</strain>
    </source>
</reference>
<dbReference type="Proteomes" id="UP000620156">
    <property type="component" value="Unassembled WGS sequence"/>
</dbReference>
<evidence type="ECO:0000313" key="2">
    <source>
        <dbReference type="EMBL" id="GGQ71968.1"/>
    </source>
</evidence>
<feature type="compositionally biased region" description="Pro residues" evidence="1">
    <location>
        <begin position="82"/>
        <end position="91"/>
    </location>
</feature>
<name>A0A918BJF3_9ACTN</name>
<dbReference type="EMBL" id="BMQK01000012">
    <property type="protein sequence ID" value="GGQ71968.1"/>
    <property type="molecule type" value="Genomic_DNA"/>
</dbReference>
<gene>
    <name evidence="2" type="ORF">GCM10010145_46920</name>
</gene>
<evidence type="ECO:0000256" key="1">
    <source>
        <dbReference type="SAM" id="MobiDB-lite"/>
    </source>
</evidence>
<organism evidence="2 3">
    <name type="scientific">Streptomyces ruber</name>
    <dbReference type="NCBI Taxonomy" id="83378"/>
    <lineage>
        <taxon>Bacteria</taxon>
        <taxon>Bacillati</taxon>
        <taxon>Actinomycetota</taxon>
        <taxon>Actinomycetes</taxon>
        <taxon>Kitasatosporales</taxon>
        <taxon>Streptomycetaceae</taxon>
        <taxon>Streptomyces</taxon>
    </lineage>
</organism>
<evidence type="ECO:0000313" key="3">
    <source>
        <dbReference type="Proteomes" id="UP000620156"/>
    </source>
</evidence>
<proteinExistence type="predicted"/>
<reference evidence="2" key="2">
    <citation type="submission" date="2020-09" db="EMBL/GenBank/DDBJ databases">
        <authorList>
            <person name="Sun Q."/>
            <person name="Ohkuma M."/>
        </authorList>
    </citation>
    <scope>NUCLEOTIDE SEQUENCE</scope>
    <source>
        <strain evidence="2">JCM 3131</strain>
    </source>
</reference>
<protein>
    <submittedName>
        <fullName evidence="2">Uncharacterized protein</fullName>
    </submittedName>
</protein>
<accession>A0A918BJF3</accession>
<sequence>MCATDRGEVVAGTPLDAMHTTEASAGALRYVYPVRSTEGRVTHWQAGTDLPQGPALSLFLTLGQAGVGVGQEDTEHDEGHCPRPPPLARQA</sequence>
<feature type="region of interest" description="Disordered" evidence="1">
    <location>
        <begin position="69"/>
        <end position="91"/>
    </location>
</feature>